<evidence type="ECO:0008006" key="4">
    <source>
        <dbReference type="Google" id="ProtNLM"/>
    </source>
</evidence>
<sequence>MAVSVLVKLWTCFAVSCFKSVHDSECLQHRASPVLYGDTKNLQPHQRVDCGFSASHEGGCGTPMLRYGGG</sequence>
<evidence type="ECO:0000256" key="1">
    <source>
        <dbReference type="SAM" id="SignalP"/>
    </source>
</evidence>
<dbReference type="AlphaFoldDB" id="A0AAW3BIB4"/>
<dbReference type="EMBL" id="JBAMZN010000032">
    <property type="protein sequence ID" value="KAL0520923.1"/>
    <property type="molecule type" value="Genomic_DNA"/>
</dbReference>
<keyword evidence="3" id="KW-1185">Reference proteome</keyword>
<accession>A0AAW3BIB4</accession>
<organism evidence="2 3">
    <name type="scientific">Leishmania naiffi</name>
    <dbReference type="NCBI Taxonomy" id="5678"/>
    <lineage>
        <taxon>Eukaryota</taxon>
        <taxon>Discoba</taxon>
        <taxon>Euglenozoa</taxon>
        <taxon>Kinetoplastea</taxon>
        <taxon>Metakinetoplastina</taxon>
        <taxon>Trypanosomatida</taxon>
        <taxon>Trypanosomatidae</taxon>
        <taxon>Leishmaniinae</taxon>
        <taxon>Leishmania</taxon>
        <taxon>Leishmania naiffi species complex</taxon>
    </lineage>
</organism>
<keyword evidence="1" id="KW-0732">Signal</keyword>
<comment type="caution">
    <text evidence="2">The sequence shown here is derived from an EMBL/GenBank/DDBJ whole genome shotgun (WGS) entry which is preliminary data.</text>
</comment>
<gene>
    <name evidence="2" type="ORF">Q4I28_006062</name>
</gene>
<dbReference type="Proteomes" id="UP001501274">
    <property type="component" value="Unassembled WGS sequence"/>
</dbReference>
<name>A0AAW3BIB4_9TRYP</name>
<evidence type="ECO:0000313" key="3">
    <source>
        <dbReference type="Proteomes" id="UP001501274"/>
    </source>
</evidence>
<proteinExistence type="predicted"/>
<reference evidence="2 3" key="1">
    <citation type="submission" date="2024-02" db="EMBL/GenBank/DDBJ databases">
        <title>FIRST GENOME SEQUENCES OF Leishmania (Viannia) shawi, Leishmania (Viannia) lindenbergi AND Leishmania (Viannia) utingensis.</title>
        <authorList>
            <person name="Resadore F."/>
            <person name="Custodio M.G.F."/>
            <person name="Boite M.C."/>
            <person name="Cupolillo E."/>
            <person name="Ferreira G.E.M."/>
        </authorList>
    </citation>
    <scope>NUCLEOTIDE SEQUENCE [LARGE SCALE GENOMIC DNA]</scope>
    <source>
        <strain evidence="2 3">MDAS/BR/1979/M5533</strain>
    </source>
</reference>
<feature type="chain" id="PRO_5043408210" description="Secreted protein" evidence="1">
    <location>
        <begin position="18"/>
        <end position="70"/>
    </location>
</feature>
<evidence type="ECO:0000313" key="2">
    <source>
        <dbReference type="EMBL" id="KAL0520923.1"/>
    </source>
</evidence>
<feature type="signal peptide" evidence="1">
    <location>
        <begin position="1"/>
        <end position="17"/>
    </location>
</feature>
<protein>
    <recommendedName>
        <fullName evidence="4">Secreted protein</fullName>
    </recommendedName>
</protein>